<accession>A0ABD2NCJ1</accession>
<gene>
    <name evidence="1" type="ORF">HHI36_011775</name>
</gene>
<protein>
    <submittedName>
        <fullName evidence="1">Uncharacterized protein</fullName>
    </submittedName>
</protein>
<keyword evidence="2" id="KW-1185">Reference proteome</keyword>
<dbReference type="EMBL" id="JABFTP020000103">
    <property type="protein sequence ID" value="KAL3276391.1"/>
    <property type="molecule type" value="Genomic_DNA"/>
</dbReference>
<name>A0ABD2NCJ1_9CUCU</name>
<feature type="non-terminal residue" evidence="1">
    <location>
        <position position="1"/>
    </location>
</feature>
<dbReference type="Proteomes" id="UP001516400">
    <property type="component" value="Unassembled WGS sequence"/>
</dbReference>
<dbReference type="AlphaFoldDB" id="A0ABD2NCJ1"/>
<evidence type="ECO:0000313" key="2">
    <source>
        <dbReference type="Proteomes" id="UP001516400"/>
    </source>
</evidence>
<reference evidence="1 2" key="1">
    <citation type="journal article" date="2021" name="BMC Biol.">
        <title>Horizontally acquired antibacterial genes associated with adaptive radiation of ladybird beetles.</title>
        <authorList>
            <person name="Li H.S."/>
            <person name="Tang X.F."/>
            <person name="Huang Y.H."/>
            <person name="Xu Z.Y."/>
            <person name="Chen M.L."/>
            <person name="Du X.Y."/>
            <person name="Qiu B.Y."/>
            <person name="Chen P.T."/>
            <person name="Zhang W."/>
            <person name="Slipinski A."/>
            <person name="Escalona H.E."/>
            <person name="Waterhouse R.M."/>
            <person name="Zwick A."/>
            <person name="Pang H."/>
        </authorList>
    </citation>
    <scope>NUCLEOTIDE SEQUENCE [LARGE SCALE GENOMIC DNA]</scope>
    <source>
        <strain evidence="1">SYSU2018</strain>
    </source>
</reference>
<comment type="caution">
    <text evidence="1">The sequence shown here is derived from an EMBL/GenBank/DDBJ whole genome shotgun (WGS) entry which is preliminary data.</text>
</comment>
<evidence type="ECO:0000313" key="1">
    <source>
        <dbReference type="EMBL" id="KAL3276391.1"/>
    </source>
</evidence>
<proteinExistence type="predicted"/>
<sequence>GVKESQDIEWVNRYNEYSKQIILDVKIGKQEYNRNEITQNMKNSKEMWKTVNEFSGRGNEDSRNGIDRIVVH</sequence>
<organism evidence="1 2">
    <name type="scientific">Cryptolaemus montrouzieri</name>
    <dbReference type="NCBI Taxonomy" id="559131"/>
    <lineage>
        <taxon>Eukaryota</taxon>
        <taxon>Metazoa</taxon>
        <taxon>Ecdysozoa</taxon>
        <taxon>Arthropoda</taxon>
        <taxon>Hexapoda</taxon>
        <taxon>Insecta</taxon>
        <taxon>Pterygota</taxon>
        <taxon>Neoptera</taxon>
        <taxon>Endopterygota</taxon>
        <taxon>Coleoptera</taxon>
        <taxon>Polyphaga</taxon>
        <taxon>Cucujiformia</taxon>
        <taxon>Coccinelloidea</taxon>
        <taxon>Coccinellidae</taxon>
        <taxon>Scymninae</taxon>
        <taxon>Scymnini</taxon>
        <taxon>Cryptolaemus</taxon>
    </lineage>
</organism>